<dbReference type="PANTHER" id="PTHR11632:SF51">
    <property type="entry name" value="SUCCINATE DEHYDROGENASE [UBIQUINONE] FLAVOPROTEIN SUBUNIT, MITOCHONDRIAL"/>
    <property type="match status" value="1"/>
</dbReference>
<dbReference type="PRINTS" id="PR00368">
    <property type="entry name" value="FADPNR"/>
</dbReference>
<dbReference type="SUPFAM" id="SSF51905">
    <property type="entry name" value="FAD/NAD(P)-binding domain"/>
    <property type="match status" value="1"/>
</dbReference>
<evidence type="ECO:0000256" key="1">
    <source>
        <dbReference type="ARBA" id="ARBA00022630"/>
    </source>
</evidence>
<comment type="caution">
    <text evidence="5">The sequence shown here is derived from an EMBL/GenBank/DDBJ whole genome shotgun (WGS) entry which is preliminary data.</text>
</comment>
<dbReference type="EMBL" id="JAZDUE010000006">
    <property type="protein sequence ID" value="MEE4023079.1"/>
    <property type="molecule type" value="Genomic_DNA"/>
</dbReference>
<dbReference type="RefSeq" id="WP_330504361.1">
    <property type="nucleotide sequence ID" value="NZ_JAZDUE010000006.1"/>
</dbReference>
<feature type="domain" description="FAD-dependent oxidoreductase 2 FAD-binding" evidence="3">
    <location>
        <begin position="10"/>
        <end position="429"/>
    </location>
</feature>
<evidence type="ECO:0000259" key="3">
    <source>
        <dbReference type="Pfam" id="PF00890"/>
    </source>
</evidence>
<keyword evidence="2" id="KW-0560">Oxidoreductase</keyword>
<dbReference type="InterPro" id="IPR030664">
    <property type="entry name" value="SdhA/FrdA/AprA"/>
</dbReference>
<dbReference type="InterPro" id="IPR015939">
    <property type="entry name" value="Fum_Rdtase/Succ_DH_flav-like_C"/>
</dbReference>
<reference evidence="5 6" key="1">
    <citation type="submission" date="2024-01" db="EMBL/GenBank/DDBJ databases">
        <title>Draft genome sequence of Gordonia sp. PKS22-38.</title>
        <authorList>
            <person name="Suphannarot A."/>
            <person name="Mingma R."/>
        </authorList>
    </citation>
    <scope>NUCLEOTIDE SEQUENCE [LARGE SCALE GENOMIC DNA]</scope>
    <source>
        <strain evidence="5 6">PKS22-38</strain>
    </source>
</reference>
<protein>
    <submittedName>
        <fullName evidence="5">Fumarate reductase/succinate dehydrogenase flavoprotein subunit</fullName>
    </submittedName>
</protein>
<name>A0ABU7MTH3_9ACTN</name>
<dbReference type="InterPro" id="IPR003953">
    <property type="entry name" value="FAD-dep_OxRdtase_2_FAD-bd"/>
</dbReference>
<dbReference type="Proteomes" id="UP001335729">
    <property type="component" value="Unassembled WGS sequence"/>
</dbReference>
<dbReference type="Gene3D" id="3.50.50.60">
    <property type="entry name" value="FAD/NAD(P)-binding domain"/>
    <property type="match status" value="1"/>
</dbReference>
<keyword evidence="6" id="KW-1185">Reference proteome</keyword>
<dbReference type="NCBIfam" id="NF005866">
    <property type="entry name" value="PRK07803.1"/>
    <property type="match status" value="1"/>
</dbReference>
<evidence type="ECO:0000256" key="2">
    <source>
        <dbReference type="ARBA" id="ARBA00023002"/>
    </source>
</evidence>
<organism evidence="5 6">
    <name type="scientific">Gordonia prachuapensis</name>
    <dbReference type="NCBI Taxonomy" id="3115651"/>
    <lineage>
        <taxon>Bacteria</taxon>
        <taxon>Bacillati</taxon>
        <taxon>Actinomycetota</taxon>
        <taxon>Actinomycetes</taxon>
        <taxon>Mycobacteriales</taxon>
        <taxon>Gordoniaceae</taxon>
        <taxon>Gordonia</taxon>
    </lineage>
</organism>
<dbReference type="PANTHER" id="PTHR11632">
    <property type="entry name" value="SUCCINATE DEHYDROGENASE 2 FLAVOPROTEIN SUBUNIT"/>
    <property type="match status" value="1"/>
</dbReference>
<dbReference type="PIRSF" id="PIRSF000171">
    <property type="entry name" value="SDHA_APRA_LASPO"/>
    <property type="match status" value="1"/>
</dbReference>
<dbReference type="InterPro" id="IPR027477">
    <property type="entry name" value="Succ_DH/fumarate_Rdtase_cat_sf"/>
</dbReference>
<proteinExistence type="predicted"/>
<dbReference type="SUPFAM" id="SSF46977">
    <property type="entry name" value="Succinate dehydrogenase/fumarate reductase flavoprotein C-terminal domain"/>
    <property type="match status" value="1"/>
</dbReference>
<gene>
    <name evidence="5" type="ORF">V1Y59_08330</name>
</gene>
<dbReference type="Gene3D" id="1.20.58.100">
    <property type="entry name" value="Fumarate reductase/succinate dehydrogenase flavoprotein-like, C-terminal domain"/>
    <property type="match status" value="1"/>
</dbReference>
<dbReference type="InterPro" id="IPR037099">
    <property type="entry name" value="Fum_R/Succ_DH_flav-like_C_sf"/>
</dbReference>
<evidence type="ECO:0000259" key="4">
    <source>
        <dbReference type="Pfam" id="PF02910"/>
    </source>
</evidence>
<dbReference type="SUPFAM" id="SSF56425">
    <property type="entry name" value="Succinate dehydrogenase/fumarate reductase flavoprotein, catalytic domain"/>
    <property type="match status" value="1"/>
</dbReference>
<evidence type="ECO:0000313" key="6">
    <source>
        <dbReference type="Proteomes" id="UP001335729"/>
    </source>
</evidence>
<dbReference type="Gene3D" id="3.90.700.10">
    <property type="entry name" value="Succinate dehydrogenase/fumarate reductase flavoprotein, catalytic domain"/>
    <property type="match status" value="1"/>
</dbReference>
<accession>A0ABU7MTH3</accession>
<dbReference type="Pfam" id="PF02910">
    <property type="entry name" value="Succ_DH_flav_C"/>
    <property type="match status" value="1"/>
</dbReference>
<keyword evidence="1" id="KW-0285">Flavoprotein</keyword>
<sequence length="640" mass="69888">MTEPERHKYDVVVIGAGGAGLRAVIEAREKGYSVAVVCKSLFGKAHTVMAEGGCAASMGNANSKDNWQTHFKDTMRGGKFLNNWRMAELHAKEAPDRVWELETYGALFDRTDDGRIAQRNFGGHTYPRLAHVGDRTGLELIRTMQQKIVSLQQEDHAATGDYESRIKVFAECTITELLKDGDQIAGAFGYWRESGRFVVFESPAVVLATGGIGKSFKVTSNSWEYTGDGHALALRAGASLINMEFVQFHPTGMVWPPSVKGILVTEGVRGDGGVLKNTEGKRFMFDYIPPVFKGQYAESEDEADKWLADNDSARRTPDLLPRDEVARAINEEVKAGRGTEHGGVYLDIASRLPADEIMRRLPSMHHQFKELADVDITAEPMEVGPTCHYVMGGIEVDPDTAASSVPGLFAAGECSGGMHGSNRLGGNSLSDLLVFGRRAGLGAASYVGSLQDRPAIAADAIERAAAFALAPFEPVSDGTPENPYGLYTDLQQSMNDLVGIIRKESEVQEAITVLEDLRGRLGFVQVEGHRQFNPGWHLALDLRNMLLVCECVAKAALLRTESRGGHTRDDHPSMDSNWRNTLLVCTADRDDDSPVPEVSVVTEEQVPMRPDLLELFDFPEVEKYYTAGEIAGHPDAGGES</sequence>
<dbReference type="InterPro" id="IPR036188">
    <property type="entry name" value="FAD/NAD-bd_sf"/>
</dbReference>
<evidence type="ECO:0000313" key="5">
    <source>
        <dbReference type="EMBL" id="MEE4023079.1"/>
    </source>
</evidence>
<feature type="domain" description="Fumarate reductase/succinate dehydrogenase flavoprotein-like C-terminal" evidence="4">
    <location>
        <begin position="489"/>
        <end position="604"/>
    </location>
</feature>
<dbReference type="Pfam" id="PF00890">
    <property type="entry name" value="FAD_binding_2"/>
    <property type="match status" value="1"/>
</dbReference>